<protein>
    <recommendedName>
        <fullName evidence="4">Integral membrane protein</fullName>
    </recommendedName>
</protein>
<feature type="transmembrane region" description="Helical" evidence="1">
    <location>
        <begin position="37"/>
        <end position="54"/>
    </location>
</feature>
<evidence type="ECO:0000256" key="1">
    <source>
        <dbReference type="SAM" id="Phobius"/>
    </source>
</evidence>
<dbReference type="Proteomes" id="UP001604267">
    <property type="component" value="Unassembled WGS sequence"/>
</dbReference>
<dbReference type="EMBL" id="JBICYV010000012">
    <property type="protein sequence ID" value="MFG3013652.1"/>
    <property type="molecule type" value="Genomic_DNA"/>
</dbReference>
<proteinExistence type="predicted"/>
<dbReference type="RefSeq" id="WP_392819608.1">
    <property type="nucleotide sequence ID" value="NZ_JBICYV010000012.1"/>
</dbReference>
<feature type="transmembrane region" description="Helical" evidence="1">
    <location>
        <begin position="88"/>
        <end position="108"/>
    </location>
</feature>
<evidence type="ECO:0000313" key="2">
    <source>
        <dbReference type="EMBL" id="MFG3013652.1"/>
    </source>
</evidence>
<organism evidence="2 3">
    <name type="scientific">Streptomyces cinerochromogenes</name>
    <dbReference type="NCBI Taxonomy" id="66422"/>
    <lineage>
        <taxon>Bacteria</taxon>
        <taxon>Bacillati</taxon>
        <taxon>Actinomycetota</taxon>
        <taxon>Actinomycetes</taxon>
        <taxon>Kitasatosporales</taxon>
        <taxon>Streptomycetaceae</taxon>
        <taxon>Streptomyces</taxon>
    </lineage>
</organism>
<feature type="transmembrane region" description="Helical" evidence="1">
    <location>
        <begin position="61"/>
        <end position="82"/>
    </location>
</feature>
<sequence length="132" mass="14204">METTSGRPDDRAASVLRFATELVAWVATPWALAGHSWLLAALSVVTLIGLPTLLSTPGDKANVIIAVPGWATIVLVLLQLAAAMVSSWLAWPAWAAVCVTVLAAATLVTERRRWRWLVSAHPTRRMKRSPAG</sequence>
<comment type="caution">
    <text evidence="2">The sequence shown here is derived from an EMBL/GenBank/DDBJ whole genome shotgun (WGS) entry which is preliminary data.</text>
</comment>
<reference evidence="2 3" key="1">
    <citation type="submission" date="2024-10" db="EMBL/GenBank/DDBJ databases">
        <title>The Natural Products Discovery Center: Release of the First 8490 Sequenced Strains for Exploring Actinobacteria Biosynthetic Diversity.</title>
        <authorList>
            <person name="Kalkreuter E."/>
            <person name="Kautsar S.A."/>
            <person name="Yang D."/>
            <person name="Bader C.D."/>
            <person name="Teijaro C.N."/>
            <person name="Fluegel L."/>
            <person name="Davis C.M."/>
            <person name="Simpson J.R."/>
            <person name="Lauterbach L."/>
            <person name="Steele A.D."/>
            <person name="Gui C."/>
            <person name="Meng S."/>
            <person name="Li G."/>
            <person name="Viehrig K."/>
            <person name="Ye F."/>
            <person name="Su P."/>
            <person name="Kiefer A.F."/>
            <person name="Nichols A."/>
            <person name="Cepeda A.J."/>
            <person name="Yan W."/>
            <person name="Fan B."/>
            <person name="Jiang Y."/>
            <person name="Adhikari A."/>
            <person name="Zheng C.-J."/>
            <person name="Schuster L."/>
            <person name="Cowan T.M."/>
            <person name="Smanski M.J."/>
            <person name="Chevrette M.G."/>
            <person name="De Carvalho L.P.S."/>
            <person name="Shen B."/>
        </authorList>
    </citation>
    <scope>NUCLEOTIDE SEQUENCE [LARGE SCALE GENOMIC DNA]</scope>
    <source>
        <strain evidence="2 3">NPDC048320</strain>
    </source>
</reference>
<keyword evidence="1" id="KW-0812">Transmembrane</keyword>
<evidence type="ECO:0008006" key="4">
    <source>
        <dbReference type="Google" id="ProtNLM"/>
    </source>
</evidence>
<keyword evidence="1" id="KW-0472">Membrane</keyword>
<evidence type="ECO:0000313" key="3">
    <source>
        <dbReference type="Proteomes" id="UP001604267"/>
    </source>
</evidence>
<keyword evidence="1" id="KW-1133">Transmembrane helix</keyword>
<gene>
    <name evidence="2" type="ORF">ACGFZB_24995</name>
</gene>
<accession>A0ABW7B8Y3</accession>
<name>A0ABW7B8Y3_9ACTN</name>
<keyword evidence="3" id="KW-1185">Reference proteome</keyword>